<comment type="catalytic activity">
    <reaction evidence="8 10">
        <text>L-threonyl-[protein] + ATP = O-phospho-L-threonyl-[protein] + ADP + H(+)</text>
        <dbReference type="Rhea" id="RHEA:46608"/>
        <dbReference type="Rhea" id="RHEA-COMP:11060"/>
        <dbReference type="Rhea" id="RHEA-COMP:11605"/>
        <dbReference type="ChEBI" id="CHEBI:15378"/>
        <dbReference type="ChEBI" id="CHEBI:30013"/>
        <dbReference type="ChEBI" id="CHEBI:30616"/>
        <dbReference type="ChEBI" id="CHEBI:61977"/>
        <dbReference type="ChEBI" id="CHEBI:456216"/>
        <dbReference type="EC" id="2.7.11.1"/>
    </reaction>
</comment>
<proteinExistence type="inferred from homology"/>
<evidence type="ECO:0000256" key="3">
    <source>
        <dbReference type="ARBA" id="ARBA00022679"/>
    </source>
</evidence>
<dbReference type="InterPro" id="IPR009076">
    <property type="entry name" value="FRB_dom"/>
</dbReference>
<dbReference type="Proteomes" id="UP001201812">
    <property type="component" value="Unassembled WGS sequence"/>
</dbReference>
<dbReference type="GO" id="GO:0005737">
    <property type="term" value="C:cytoplasm"/>
    <property type="evidence" value="ECO:0007669"/>
    <property type="project" value="TreeGrafter"/>
</dbReference>
<dbReference type="InterPro" id="IPR003152">
    <property type="entry name" value="FATC_dom"/>
</dbReference>
<dbReference type="SMART" id="SM00146">
    <property type="entry name" value="PI3Kc"/>
    <property type="match status" value="1"/>
</dbReference>
<dbReference type="GO" id="GO:0016242">
    <property type="term" value="P:negative regulation of macroautophagy"/>
    <property type="evidence" value="ECO:0007669"/>
    <property type="project" value="TreeGrafter"/>
</dbReference>
<dbReference type="InterPro" id="IPR050517">
    <property type="entry name" value="DDR_Repair_Kinase"/>
</dbReference>
<dbReference type="Pfam" id="PF11865">
    <property type="entry name" value="mTOR_dom"/>
    <property type="match status" value="1"/>
</dbReference>
<dbReference type="SUPFAM" id="SSF48371">
    <property type="entry name" value="ARM repeat"/>
    <property type="match status" value="1"/>
</dbReference>
<dbReference type="InterPro" id="IPR011990">
    <property type="entry name" value="TPR-like_helical_dom_sf"/>
</dbReference>
<dbReference type="CDD" id="cd05169">
    <property type="entry name" value="PIKKc_TOR"/>
    <property type="match status" value="1"/>
</dbReference>
<dbReference type="GO" id="GO:0004674">
    <property type="term" value="F:protein serine/threonine kinase activity"/>
    <property type="evidence" value="ECO:0007669"/>
    <property type="project" value="UniProtKB-KW"/>
</dbReference>
<name>A0AAD4R2D4_9BILA</name>
<dbReference type="Gene3D" id="1.20.120.150">
    <property type="entry name" value="FKBP12-rapamycin binding domain"/>
    <property type="match status" value="1"/>
</dbReference>
<dbReference type="InterPro" id="IPR011989">
    <property type="entry name" value="ARM-like"/>
</dbReference>
<dbReference type="GO" id="GO:0005524">
    <property type="term" value="F:ATP binding"/>
    <property type="evidence" value="ECO:0007669"/>
    <property type="project" value="UniProtKB-KW"/>
</dbReference>
<dbReference type="Gene3D" id="1.25.10.10">
    <property type="entry name" value="Leucine-rich Repeat Variant"/>
    <property type="match status" value="2"/>
</dbReference>
<sequence length="2569" mass="291979">MLSLANFQSSSSTTKIPTKKLDGSRRIPDVDKERIRKQLQVLRHNPDVFNRCMNILENGESAVFEAIRHSEMNEKKAGIFLIVCLVESNSTEEATAHGVTRFARELLNVLTHADESVMRLTSRAIAYLILTSKIHAVELMETALNLCMEWLEEVQRNEDRLLAAVILARDLALFTPPHFFQRATHFFNHIFKVIRDSKVTLRIAATQALQAALAVTSQREAKHKNEWYKKCFEEASEKSNKEEAIHTSLLIFNELLRIANIDAEKLRIKTLDIPASRQARLVIGQNPVEWLNAPAHPVVVESRTAKALVSEHYFAEITNRCMELRTHKSVQCQLVLLEIFPRLSSFADIHDVIPYQDMLNHALQLTHKHSQALMTVGLLCVDRPAEVRHKAQTILNVLIEIIQQTKRKPMDTAVFKCLMLLIRSQKNSLCESVKGMLPLLFSTGLSKGLTEVLKEVVESIPQLKTDVLDGLMEQLYQILMHRARPSKLAAPTPPPIPSGPIQPSNVELTKLALKTLGEFDFQRHALQMFMRYIAQGYLVSDSMEVRLAAVYCCAEIVKPFIKVHESVENDQKAEVYSLIENVLKCLLQTAVVDSEVDVRMSVLKCLAHVESDFLYHLAQVEMLKILFMTLHDENYQIQEEGVALLGQLAELNPAMVFPKLRNIVLVVISLLMNSRTPKIEEHSAKIIVKLAAQCPKFMSPYLDPLLIALIPLVRLDRRNVDVTVYVLNALSELSLIGGPEIVFALCNLFPSLVSCLQDSTSLRRREASLRAIGSFCSATGYVVDPYKDYPGLLDTLLKFLKTELSVSMRRQTMKVLGIIGALDPYTHKVYLGTVHSHKSKSLALSLPNANDDPKSDVSDIIQWVNYERCTLVEYYPALAIAHLVEMLQDEALVAHHKEIVSALLIIFSNLGAKSSQYIGQVVPRLIDITENCRPELRQFFLSQFSAFASIIRVQLKPFMRQILALIAKAWNWDGNIVYRGTIIEVLEEMGKAFGTDFSIYVTDLCPYLLEIVQSELSDPSSSRELTLKALSCVRSIVQCVGAHIHLILTPILSVLNKSPDHVRQSALDTIISITCNHSVYESAPEIMQTWLRCISVKLMQERLMQLLNILVLQMWDKFLVYKDRVNNCLNTYKVDPTLRQEYLEQLALIHNNKSLLESFSVSGYQSRPDEQTLASIYAKRLPMSGLAGGDLNAKQPKPRPLPISIGREKKHLINVDQLRKVWNCPQSLTSREDWLQWLSTLRTQFIRQSPSAPIRACASLAEVYEHLAKELFNSAFMSIWTDIRESEQDELTNQLVDVLTLCPHSEPIQAILNLAEFMDHSEKGPLPVNYKMLSKCAEQTRAYAKALRYKELEIITMRNGEPNAEDCQSLITYASKLNLEEGAAGVVQYAEKRGMEISGRWYEKLGEWEKALEMYESTIFIIVHDDLLVHQMRCLDALGRWSELGSIGEKALSNDEGADRRQKIAQMMAKSCWALGDYDKMREYVEQVSQNSQDGSFLRAVVAIEHNHFKEAVGYSNKVRDMFDSELTAMAAESYERAYGAMILVQQLAELDEAIEYKMRPEREARIAVLWSRRLQGCRRNISHWQKILLVRSIVLSQNELRPLWIKFSSLCRKQNKLSMARNVLQSLLNVPTNTPLECIQIPLDKPQLALAVCKQLWIEGHRRSAFAHLETLTSSLYRIFAERKMPVSMSREQFEPTARITAKCYLKLGEWHSILQPSSTIPSTPPLGLNVRHASGSIPVSSPTGMAVAPAAMAVGTSQYFRPYSTPRSPHAYMTVNYASMEQSIQAVLRYYQNATTFDPNWYKAWHRLATTFYNLVMADKHLEHSRPPSAVPVHATSEMAGDYAGAAAMGVTLPPLGVPPAAAQMTTVDTGAAEFGHGIHPQQQLHTGETQRPLPALDVDEAIRHGIAATATVVGHITPSNSPSQTVRTQQQLTTYYVVNAVKCFFKAIQLAEGSRLDDTLRLLMLWFDYGERPEVLKQLNESLKEVPLESWLEVMPQLIARLDSQYNTGLLVKQLVIDISKVHPQAVIYSLTAAVKSRNAQRSKVAKEILELVAESRPVFVQQAQLLNDELIRCAILWHELWHEALEDASRYYFQEKNTDEMMNVLRPLHEKIEKGSTTLKEQSFNQTYYKELKDAYEHCETYHRTGNIKEMQAAWDLYFQVFKRMTSQLRQMSSLDLSYISPRLCNAKNMELSVPGTYDPQGPLITIASVHNHLQVIMSKQRPRKVYMRGSDGREYAFLLKGHEDPRQDERVMQLFGLVNSLILREADTCRRNLTIQRYSIITLSQSSGLIGWLPNCDTLHALIKDYREKRKIVLSEEHTKMQKLVVDIDKVTLMQKVEVFEETLRTTSGDDLRQALWMKSPNSEVWFDRRTNYTRSMACMSMVGYILGLGDRHPSNLMLDRLSGKIVHIDFGDCFEVAMKREKYPEKIPFRLTRMLIRAMEVTGIEGNYRLTSERVLRLLRQNYDSILSVLEAFVYDPVLNWRLVEGGAKRHAEGGGVADRTDIGTGQKRGDYEAINRVKAKLTGRDFNQYTEMSVPEQVSRLIEQATLNDNLCQCYIGWCPFW</sequence>
<dbReference type="Pfam" id="PF08771">
    <property type="entry name" value="FRB_dom"/>
    <property type="match status" value="1"/>
</dbReference>
<evidence type="ECO:0000256" key="1">
    <source>
        <dbReference type="ARBA" id="ARBA00011031"/>
    </source>
</evidence>
<dbReference type="GO" id="GO:0031932">
    <property type="term" value="C:TORC2 complex"/>
    <property type="evidence" value="ECO:0007669"/>
    <property type="project" value="TreeGrafter"/>
</dbReference>
<dbReference type="InterPro" id="IPR000403">
    <property type="entry name" value="PI3/4_kinase_cat_dom"/>
</dbReference>
<dbReference type="PANTHER" id="PTHR11139">
    <property type="entry name" value="ATAXIA TELANGIECTASIA MUTATED ATM -RELATED"/>
    <property type="match status" value="1"/>
</dbReference>
<dbReference type="PROSITE" id="PS00916">
    <property type="entry name" value="PI3_4_KINASE_2"/>
    <property type="match status" value="1"/>
</dbReference>
<feature type="domain" description="PI3K/PI4K catalytic" evidence="12">
    <location>
        <begin position="2214"/>
        <end position="2532"/>
    </location>
</feature>
<keyword evidence="4" id="KW-0677">Repeat</keyword>
<dbReference type="GO" id="GO:0005634">
    <property type="term" value="C:nucleus"/>
    <property type="evidence" value="ECO:0007669"/>
    <property type="project" value="TreeGrafter"/>
</dbReference>
<evidence type="ECO:0000256" key="4">
    <source>
        <dbReference type="ARBA" id="ARBA00022737"/>
    </source>
</evidence>
<dbReference type="GO" id="GO:0031931">
    <property type="term" value="C:TORC1 complex"/>
    <property type="evidence" value="ECO:0007669"/>
    <property type="project" value="TreeGrafter"/>
</dbReference>
<dbReference type="PROSITE" id="PS51189">
    <property type="entry name" value="FAT"/>
    <property type="match status" value="1"/>
</dbReference>
<dbReference type="PANTHER" id="PTHR11139:SF9">
    <property type="entry name" value="SERINE_THREONINE-PROTEIN KINASE MTOR"/>
    <property type="match status" value="1"/>
</dbReference>
<feature type="domain" description="FATC" evidence="14">
    <location>
        <begin position="2537"/>
        <end position="2569"/>
    </location>
</feature>
<dbReference type="InterPro" id="IPR036940">
    <property type="entry name" value="PI3/4_kinase_cat_sf"/>
</dbReference>
<dbReference type="PROSITE" id="PS50290">
    <property type="entry name" value="PI3_4_KINASE_3"/>
    <property type="match status" value="1"/>
</dbReference>
<dbReference type="InterPro" id="IPR014009">
    <property type="entry name" value="PIK_FAT"/>
</dbReference>
<evidence type="ECO:0000313" key="16">
    <source>
        <dbReference type="Proteomes" id="UP001201812"/>
    </source>
</evidence>
<evidence type="ECO:0000313" key="15">
    <source>
        <dbReference type="EMBL" id="KAI1717889.1"/>
    </source>
</evidence>
<dbReference type="FunFam" id="3.30.1010.10:FF:000006">
    <property type="entry name" value="Serine/threonine-protein kinase TOR"/>
    <property type="match status" value="1"/>
</dbReference>
<dbReference type="FunFam" id="1.10.1070.11:FF:000040">
    <property type="entry name" value="Serine/threonine-protein kinase TOR"/>
    <property type="match status" value="1"/>
</dbReference>
<keyword evidence="2 10" id="KW-0723">Serine/threonine-protein kinase</keyword>
<dbReference type="Pfam" id="PF02259">
    <property type="entry name" value="FAT"/>
    <property type="match status" value="2"/>
</dbReference>
<dbReference type="Gene3D" id="1.10.1070.11">
    <property type="entry name" value="Phosphatidylinositol 3-/4-kinase, catalytic domain"/>
    <property type="match status" value="1"/>
</dbReference>
<keyword evidence="6 10" id="KW-0418">Kinase</keyword>
<keyword evidence="5 10" id="KW-0547">Nucleotide-binding</keyword>
<gene>
    <name evidence="15" type="ORF">DdX_06295</name>
</gene>
<dbReference type="Gene3D" id="1.25.40.10">
    <property type="entry name" value="Tetratricopeptide repeat domain"/>
    <property type="match status" value="1"/>
</dbReference>
<dbReference type="InterPro" id="IPR018936">
    <property type="entry name" value="PI3/4_kinase_CS"/>
</dbReference>
<comment type="catalytic activity">
    <reaction evidence="9">
        <text>L-seryl-[protein] + ATP = O-phospho-L-seryl-[protein] + ADP + H(+)</text>
        <dbReference type="Rhea" id="RHEA:17989"/>
        <dbReference type="Rhea" id="RHEA-COMP:9863"/>
        <dbReference type="Rhea" id="RHEA-COMP:11604"/>
        <dbReference type="ChEBI" id="CHEBI:15378"/>
        <dbReference type="ChEBI" id="CHEBI:29999"/>
        <dbReference type="ChEBI" id="CHEBI:30616"/>
        <dbReference type="ChEBI" id="CHEBI:83421"/>
        <dbReference type="ChEBI" id="CHEBI:456216"/>
        <dbReference type="EC" id="2.7.11.1"/>
    </reaction>
</comment>
<evidence type="ECO:0000259" key="14">
    <source>
        <dbReference type="PROSITE" id="PS51190"/>
    </source>
</evidence>
<comment type="caution">
    <text evidence="15">The sequence shown here is derived from an EMBL/GenBank/DDBJ whole genome shotgun (WGS) entry which is preliminary data.</text>
</comment>
<organism evidence="15 16">
    <name type="scientific">Ditylenchus destructor</name>
    <dbReference type="NCBI Taxonomy" id="166010"/>
    <lineage>
        <taxon>Eukaryota</taxon>
        <taxon>Metazoa</taxon>
        <taxon>Ecdysozoa</taxon>
        <taxon>Nematoda</taxon>
        <taxon>Chromadorea</taxon>
        <taxon>Rhabditida</taxon>
        <taxon>Tylenchina</taxon>
        <taxon>Tylenchomorpha</taxon>
        <taxon>Sphaerularioidea</taxon>
        <taxon>Anguinidae</taxon>
        <taxon>Anguininae</taxon>
        <taxon>Ditylenchus</taxon>
    </lineage>
</organism>
<feature type="region of interest" description="Disordered" evidence="11">
    <location>
        <begin position="1"/>
        <end position="25"/>
    </location>
</feature>
<dbReference type="SMART" id="SM01343">
    <property type="entry name" value="FATC"/>
    <property type="match status" value="1"/>
</dbReference>
<reference evidence="15" key="1">
    <citation type="submission" date="2022-01" db="EMBL/GenBank/DDBJ databases">
        <title>Genome Sequence Resource for Two Populations of Ditylenchus destructor, the Migratory Endoparasitic Phytonematode.</title>
        <authorList>
            <person name="Zhang H."/>
            <person name="Lin R."/>
            <person name="Xie B."/>
        </authorList>
    </citation>
    <scope>NUCLEOTIDE SEQUENCE</scope>
    <source>
        <strain evidence="15">BazhouSP</strain>
    </source>
</reference>
<evidence type="ECO:0000256" key="7">
    <source>
        <dbReference type="ARBA" id="ARBA00022840"/>
    </source>
</evidence>
<evidence type="ECO:0000256" key="11">
    <source>
        <dbReference type="SAM" id="MobiDB-lite"/>
    </source>
</evidence>
<dbReference type="InterPro" id="IPR026683">
    <property type="entry name" value="TOR_cat"/>
</dbReference>
<dbReference type="GO" id="GO:0038202">
    <property type="term" value="P:TORC1 signaling"/>
    <property type="evidence" value="ECO:0007669"/>
    <property type="project" value="TreeGrafter"/>
</dbReference>
<feature type="domain" description="FAT" evidence="13">
    <location>
        <begin position="1332"/>
        <end position="2040"/>
    </location>
</feature>
<dbReference type="SMART" id="SM01346">
    <property type="entry name" value="DUF3385"/>
    <property type="match status" value="1"/>
</dbReference>
<dbReference type="InterPro" id="IPR016024">
    <property type="entry name" value="ARM-type_fold"/>
</dbReference>
<accession>A0AAD4R2D4</accession>
<dbReference type="GO" id="GO:0045727">
    <property type="term" value="P:positive regulation of translation"/>
    <property type="evidence" value="ECO:0007669"/>
    <property type="project" value="UniProtKB-ARBA"/>
</dbReference>
<protein>
    <recommendedName>
        <fullName evidence="10">Serine/threonine-protein kinase TOR</fullName>
        <ecNumber evidence="10">2.7.11.1</ecNumber>
    </recommendedName>
</protein>
<evidence type="ECO:0000256" key="2">
    <source>
        <dbReference type="ARBA" id="ARBA00022527"/>
    </source>
</evidence>
<comment type="similarity">
    <text evidence="1 10">Belongs to the PI3/PI4-kinase family.</text>
</comment>
<evidence type="ECO:0000259" key="12">
    <source>
        <dbReference type="PROSITE" id="PS50290"/>
    </source>
</evidence>
<evidence type="ECO:0000256" key="8">
    <source>
        <dbReference type="ARBA" id="ARBA00047899"/>
    </source>
</evidence>
<evidence type="ECO:0000256" key="6">
    <source>
        <dbReference type="ARBA" id="ARBA00022777"/>
    </source>
</evidence>
<dbReference type="EC" id="2.7.11.1" evidence="10"/>
<dbReference type="InterPro" id="IPR011009">
    <property type="entry name" value="Kinase-like_dom_sf"/>
</dbReference>
<dbReference type="FunFam" id="1.20.120.150:FF:000001">
    <property type="entry name" value="Serine/threonine-protein kinase TOR"/>
    <property type="match status" value="1"/>
</dbReference>
<dbReference type="SMART" id="SM01345">
    <property type="entry name" value="Rapamycin_bind"/>
    <property type="match status" value="1"/>
</dbReference>
<keyword evidence="16" id="KW-1185">Reference proteome</keyword>
<dbReference type="Pfam" id="PF02260">
    <property type="entry name" value="FATC"/>
    <property type="match status" value="1"/>
</dbReference>
<dbReference type="InterPro" id="IPR036738">
    <property type="entry name" value="FRB_sf"/>
</dbReference>
<keyword evidence="3 10" id="KW-0808">Transferase</keyword>
<evidence type="ECO:0000259" key="13">
    <source>
        <dbReference type="PROSITE" id="PS51189"/>
    </source>
</evidence>
<evidence type="ECO:0000256" key="9">
    <source>
        <dbReference type="ARBA" id="ARBA00048679"/>
    </source>
</evidence>
<keyword evidence="7 10" id="KW-0067">ATP-binding</keyword>
<evidence type="ECO:0000256" key="5">
    <source>
        <dbReference type="ARBA" id="ARBA00022741"/>
    </source>
</evidence>
<dbReference type="PROSITE" id="PS51190">
    <property type="entry name" value="FATC"/>
    <property type="match status" value="1"/>
</dbReference>
<dbReference type="Pfam" id="PF00454">
    <property type="entry name" value="PI3_PI4_kinase"/>
    <property type="match status" value="1"/>
</dbReference>
<dbReference type="InterPro" id="IPR003151">
    <property type="entry name" value="PIK-rel_kinase_FAT"/>
</dbReference>
<evidence type="ECO:0000256" key="10">
    <source>
        <dbReference type="RuleBase" id="RU364109"/>
    </source>
</evidence>
<dbReference type="PROSITE" id="PS00915">
    <property type="entry name" value="PI3_4_KINASE_1"/>
    <property type="match status" value="1"/>
</dbReference>
<dbReference type="InterPro" id="IPR057564">
    <property type="entry name" value="HEAT_ATR"/>
</dbReference>
<dbReference type="Pfam" id="PF23593">
    <property type="entry name" value="HEAT_ATR"/>
    <property type="match status" value="1"/>
</dbReference>
<dbReference type="InterPro" id="IPR024585">
    <property type="entry name" value="mTOR_dom"/>
</dbReference>
<dbReference type="SUPFAM" id="SSF47212">
    <property type="entry name" value="FKBP12-rapamycin-binding domain of FKBP-rapamycin-associated protein (FRAP)"/>
    <property type="match status" value="1"/>
</dbReference>
<dbReference type="SUPFAM" id="SSF56112">
    <property type="entry name" value="Protein kinase-like (PK-like)"/>
    <property type="match status" value="1"/>
</dbReference>
<dbReference type="EMBL" id="JAKKPZ010000008">
    <property type="protein sequence ID" value="KAI1717889.1"/>
    <property type="molecule type" value="Genomic_DNA"/>
</dbReference>
<dbReference type="GO" id="GO:0044877">
    <property type="term" value="F:protein-containing complex binding"/>
    <property type="evidence" value="ECO:0007669"/>
    <property type="project" value="InterPro"/>
</dbReference>